<dbReference type="AlphaFoldDB" id="A0A1L3ZXW3"/>
<dbReference type="NCBIfam" id="TIGR02601">
    <property type="entry name" value="autotrns_rpt"/>
    <property type="match status" value="1"/>
</dbReference>
<proteinExistence type="predicted"/>
<dbReference type="EMBL" id="CP018221">
    <property type="protein sequence ID" value="API60467.1"/>
    <property type="molecule type" value="Genomic_DNA"/>
</dbReference>
<dbReference type="PROSITE" id="PS51208">
    <property type="entry name" value="AUTOTRANSPORTER"/>
    <property type="match status" value="1"/>
</dbReference>
<gene>
    <name evidence="4" type="ORF">BSL82_15195</name>
</gene>
<organism evidence="4 5">
    <name type="scientific">Tardibacter chloracetimidivorans</name>
    <dbReference type="NCBI Taxonomy" id="1921510"/>
    <lineage>
        <taxon>Bacteria</taxon>
        <taxon>Pseudomonadati</taxon>
        <taxon>Pseudomonadota</taxon>
        <taxon>Alphaproteobacteria</taxon>
        <taxon>Sphingomonadales</taxon>
        <taxon>Sphingomonadaceae</taxon>
        <taxon>Tardibacter</taxon>
    </lineage>
</organism>
<name>A0A1L3ZXW3_9SPHN</name>
<evidence type="ECO:0000259" key="3">
    <source>
        <dbReference type="PROSITE" id="PS51208"/>
    </source>
</evidence>
<evidence type="ECO:0000256" key="1">
    <source>
        <dbReference type="ARBA" id="ARBA00022729"/>
    </source>
</evidence>
<sequence>MPRALFSCSLAGLCLLSTSISALAAGTALVIGSDSSGSAGAGLKLRLEHAGYTVTTVADGTGSLAYDQVWDVRISPALSVDEQSNYLDYMQASGSLFLLGEHSGFAARNQSVIDVIAAAGGGDVPLPAGSIGTQYVTATFNGANLIVDDLNTGFYVPAAGTVTSPGNGIFFTTSEANGGGGGSGIAFDRGTLTNALDARLLTYFDTNTFQQSFYDATPALRALTDRMISFVGGQFTADPDLDPPGPAKIDDSQSFFTLDDDVVDEDLITFDGGTLRLSGGSFGGNIVPSAVAVEDGGAFVDTSTGNGGFSGPISGTGGVIVEGGGRLALSGDNSFSGGVVVDGSTLEITGAGALGTGDVDLLGGMLAVTGGGTLANGITVGTAGGIVNTSADVTLSGVVDGVGSLVKQGAGILNLAGNNSLSGATVVQEGRLAVNGSIGSSIAAVMSGAEIGGTGTLGGLIVRNNATAAPGNSIGTLSVATFARFEEGSFYQVEVDAAGASDRLAVTGDVTIEGGTVQVLAEAGDYQPVTDYAIITAGGAVDGTFDAVTSNLAFLTPSLAYAADSVTLTLIRNDLSFASAGVTRNQRAAGAAVDQAFAPDSAVYANLVGASVAQAQAAFDQLSGEIHASAVAAAVTDAGLVRQTLLDRSRTGGSADGERFSLWGQWLGSWGDTDASGNAARLDRETDGWLMGGEARLGEHVVLGIAGGASKTDLAVTDRGSDGNIDSAHAAIYGGVGAGALRLRAGLGYAWLDLDTSRTIAFRGFTDSATARYDGSVVQFFTEAGYRVALGRFALEPFAGLTALWTTTEAFAEQGGEAALSVHGRDRDVHFTTLGMRAEARFGEESPLAANLQLGWRRAFNELEPTASSTFRAGGQAFTVAGAPLDRDSFLIDGGLDWLVARRLTVGARYAGVVGNRSQDHAAKATLSFSF</sequence>
<dbReference type="STRING" id="1921510.BSL82_15195"/>
<evidence type="ECO:0000256" key="2">
    <source>
        <dbReference type="SAM" id="SignalP"/>
    </source>
</evidence>
<dbReference type="InterPro" id="IPR012332">
    <property type="entry name" value="Autotransporter_pectin_lyase_C"/>
</dbReference>
<dbReference type="Pfam" id="PF03797">
    <property type="entry name" value="Autotransporter"/>
    <property type="match status" value="1"/>
</dbReference>
<feature type="chain" id="PRO_5013086263" description="Autotransporter domain-containing protein" evidence="2">
    <location>
        <begin position="25"/>
        <end position="931"/>
    </location>
</feature>
<dbReference type="SUPFAM" id="SSF51126">
    <property type="entry name" value="Pectin lyase-like"/>
    <property type="match status" value="1"/>
</dbReference>
<dbReference type="Gene3D" id="2.160.20.20">
    <property type="match status" value="1"/>
</dbReference>
<dbReference type="RefSeq" id="WP_072598134.1">
    <property type="nucleotide sequence ID" value="NZ_CP018221.1"/>
</dbReference>
<dbReference type="InterPro" id="IPR013425">
    <property type="entry name" value="Autotrns_rpt"/>
</dbReference>
<dbReference type="Gene3D" id="2.40.128.130">
    <property type="entry name" value="Autotransporter beta-domain"/>
    <property type="match status" value="1"/>
</dbReference>
<keyword evidence="5" id="KW-1185">Reference proteome</keyword>
<evidence type="ECO:0000313" key="5">
    <source>
        <dbReference type="Proteomes" id="UP000182063"/>
    </source>
</evidence>
<protein>
    <recommendedName>
        <fullName evidence="3">Autotransporter domain-containing protein</fullName>
    </recommendedName>
</protein>
<accession>A0A1L3ZXW3</accession>
<reference evidence="5" key="1">
    <citation type="submission" date="2016-11" db="EMBL/GenBank/DDBJ databases">
        <title>Complete Genome Sequence of alachlor-degrading Sphingomonas sp. strain JJ-A5.</title>
        <authorList>
            <person name="Lee H."/>
            <person name="Ka J.-O."/>
        </authorList>
    </citation>
    <scope>NUCLEOTIDE SEQUENCE [LARGE SCALE GENOMIC DNA]</scope>
    <source>
        <strain evidence="5">JJ-A5</strain>
    </source>
</reference>
<evidence type="ECO:0000313" key="4">
    <source>
        <dbReference type="EMBL" id="API60467.1"/>
    </source>
</evidence>
<feature type="domain" description="Autotransporter" evidence="3">
    <location>
        <begin position="655"/>
        <end position="931"/>
    </location>
</feature>
<dbReference type="SUPFAM" id="SSF103515">
    <property type="entry name" value="Autotransporter"/>
    <property type="match status" value="1"/>
</dbReference>
<dbReference type="InterPro" id="IPR005546">
    <property type="entry name" value="Autotransporte_beta"/>
</dbReference>
<keyword evidence="1 2" id="KW-0732">Signal</keyword>
<feature type="signal peptide" evidence="2">
    <location>
        <begin position="1"/>
        <end position="24"/>
    </location>
</feature>
<dbReference type="Pfam" id="PF12951">
    <property type="entry name" value="PATR"/>
    <property type="match status" value="2"/>
</dbReference>
<dbReference type="Proteomes" id="UP000182063">
    <property type="component" value="Chromosome"/>
</dbReference>
<dbReference type="KEGG" id="sphj:BSL82_15195"/>
<dbReference type="SMART" id="SM00869">
    <property type="entry name" value="Autotransporter"/>
    <property type="match status" value="1"/>
</dbReference>
<dbReference type="InterPro" id="IPR036709">
    <property type="entry name" value="Autotransporte_beta_dom_sf"/>
</dbReference>
<dbReference type="InterPro" id="IPR011050">
    <property type="entry name" value="Pectin_lyase_fold/virulence"/>
</dbReference>